<dbReference type="Proteomes" id="UP000012371">
    <property type="component" value="Unassembled WGS sequence"/>
</dbReference>
<dbReference type="RefSeq" id="WP_002971510.1">
    <property type="nucleotide sequence ID" value="NZ_AOGW02000001.1"/>
</dbReference>
<dbReference type="AlphaFoldDB" id="N1VUY7"/>
<comment type="caution">
    <text evidence="1">The sequence shown here is derived from an EMBL/GenBank/DDBJ whole genome shotgun (WGS) entry which is preliminary data.</text>
</comment>
<gene>
    <name evidence="1" type="ORF">LEP1GSC203_0425</name>
</gene>
<sequence length="282" mass="33753">MKLFEELKTNEAYNQLRFNTKLKEHIYHYTNLDGLFGILDSNEFWLSDVRFMNDPSDSGEYVINLINEIIEEEDKDTYKSHNLSSFIYFLKEKIKQEIRLVACFSTSVDKLSQWRAYGGKEINYCLEIDPLLFFKSLPVEYYVWHIEYDKQIQKNLISEVFKSSTKLILEGKYTKEDDDVFRKELILTLSLLTQNFKHPKYFEEDEFRLTYADTFDIEKNYSFRKNNGFVVPFKNFKFDKKSIKRIFVENKADAQLAKLSLEKFLLKKDYSAECIISEIPRR</sequence>
<keyword evidence="2" id="KW-1185">Reference proteome</keyword>
<dbReference type="Pfam" id="PF11185">
    <property type="entry name" value="DUF2971"/>
    <property type="match status" value="1"/>
</dbReference>
<dbReference type="InterPro" id="IPR021352">
    <property type="entry name" value="DUF2971"/>
</dbReference>
<proteinExistence type="predicted"/>
<reference evidence="1" key="1">
    <citation type="submission" date="2013-03" db="EMBL/GenBank/DDBJ databases">
        <authorList>
            <person name="Harkins D.M."/>
            <person name="Durkin A.S."/>
            <person name="Brinkac L.M."/>
            <person name="Haft D.H."/>
            <person name="Selengut J.D."/>
            <person name="Sanka R."/>
            <person name="DePew J."/>
            <person name="Purushe J."/>
            <person name="Hartskeerl R.A."/>
            <person name="Ahmed A."/>
            <person name="van der Linden H."/>
            <person name="Goris M.G.A."/>
            <person name="Vinetz J.M."/>
            <person name="Sutton G.G."/>
            <person name="Nierman W.C."/>
            <person name="Fouts D.E."/>
        </authorList>
    </citation>
    <scope>NUCLEOTIDE SEQUENCE [LARGE SCALE GENOMIC DNA]</scope>
    <source>
        <strain evidence="1">LT 11-33</strain>
    </source>
</reference>
<dbReference type="OrthoDB" id="344949at2"/>
<dbReference type="STRING" id="1257025.LEP1GSC203_0425"/>
<name>N1VUY7_9LEPT</name>
<accession>N1VUY7</accession>
<organism evidence="1 2">
    <name type="scientific">Leptospira terpstrae serovar Hualin str. LT 11-33 = ATCC 700639</name>
    <dbReference type="NCBI Taxonomy" id="1257025"/>
    <lineage>
        <taxon>Bacteria</taxon>
        <taxon>Pseudomonadati</taxon>
        <taxon>Spirochaetota</taxon>
        <taxon>Spirochaetia</taxon>
        <taxon>Leptospirales</taxon>
        <taxon>Leptospiraceae</taxon>
        <taxon>Leptospira</taxon>
    </lineage>
</organism>
<evidence type="ECO:0000313" key="2">
    <source>
        <dbReference type="Proteomes" id="UP000012371"/>
    </source>
</evidence>
<evidence type="ECO:0000313" key="1">
    <source>
        <dbReference type="EMBL" id="EMY63539.1"/>
    </source>
</evidence>
<dbReference type="EMBL" id="AOGW02000001">
    <property type="protein sequence ID" value="EMY63539.1"/>
    <property type="molecule type" value="Genomic_DNA"/>
</dbReference>
<protein>
    <submittedName>
        <fullName evidence="1">PF11185 family protein</fullName>
    </submittedName>
</protein>